<reference evidence="2 3" key="1">
    <citation type="submission" date="2019-03" db="EMBL/GenBank/DDBJ databases">
        <title>First draft genome of Liparis tanakae, snailfish: a comprehensive survey of snailfish specific genes.</title>
        <authorList>
            <person name="Kim W."/>
            <person name="Song I."/>
            <person name="Jeong J.-H."/>
            <person name="Kim D."/>
            <person name="Kim S."/>
            <person name="Ryu S."/>
            <person name="Song J.Y."/>
            <person name="Lee S.K."/>
        </authorList>
    </citation>
    <scope>NUCLEOTIDE SEQUENCE [LARGE SCALE GENOMIC DNA]</scope>
    <source>
        <tissue evidence="2">Muscle</tissue>
    </source>
</reference>
<keyword evidence="3" id="KW-1185">Reference proteome</keyword>
<feature type="region of interest" description="Disordered" evidence="1">
    <location>
        <begin position="491"/>
        <end position="515"/>
    </location>
</feature>
<feature type="region of interest" description="Disordered" evidence="1">
    <location>
        <begin position="138"/>
        <end position="162"/>
    </location>
</feature>
<organism evidence="2 3">
    <name type="scientific">Liparis tanakae</name>
    <name type="common">Tanaka's snailfish</name>
    <dbReference type="NCBI Taxonomy" id="230148"/>
    <lineage>
        <taxon>Eukaryota</taxon>
        <taxon>Metazoa</taxon>
        <taxon>Chordata</taxon>
        <taxon>Craniata</taxon>
        <taxon>Vertebrata</taxon>
        <taxon>Euteleostomi</taxon>
        <taxon>Actinopterygii</taxon>
        <taxon>Neopterygii</taxon>
        <taxon>Teleostei</taxon>
        <taxon>Neoteleostei</taxon>
        <taxon>Acanthomorphata</taxon>
        <taxon>Eupercaria</taxon>
        <taxon>Perciformes</taxon>
        <taxon>Cottioidei</taxon>
        <taxon>Cottales</taxon>
        <taxon>Liparidae</taxon>
        <taxon>Liparis</taxon>
    </lineage>
</organism>
<evidence type="ECO:0000313" key="2">
    <source>
        <dbReference type="EMBL" id="TNN67717.1"/>
    </source>
</evidence>
<sequence>MKSPVVYGNPLMFGPVDWNYAAGGPVRRGKSVEELGDAGWNRERERIAHLQHIQQLHQLQLQQQQVGYPAYGVIPPGHVMVPNPGHPVPGPGCPMPVHGDMMVHVGGPGPPPVHLSGPWPGQWENQAQIRQGNVCQQPGREYEDQEKRPQGHDVYFHPGSEDGHLNVRISEWKGGNCFYQGPEDYSRVPQKQASNDLRTQEGFDKLDDDRRRRDDWDREKDRYDNGNRRDLEECDRKEKYSHRDHYERRYDDRDERYSDGRNHRKPDPRDNYNSEYEDSCDHKDTYTRRDDYRVSEKDYYDSKESDRYREREHYQRREEDRRYDERKRVDRYSDRHAEDRCDRRESNYKERDDYNQRGKDAYADKGRGQYDSELDECGYRERYQDPGDDSKEEPRRRDHYERRPTGNYDRANEDRYGPREGDRYGPREGDRYSPREGDRSHCKAGDRYRDLRSASVECEEYPRKESKTHCEQWVEEQLRERHSFEDAVAFRHGDDRERGYESSAGSVGSKRGRKPVYVGSLDRNSFYRKTAPSSLRNSQFATSRKPKQGKYKDIVT</sequence>
<feature type="compositionally biased region" description="Basic and acidic residues" evidence="1">
    <location>
        <begin position="491"/>
        <end position="500"/>
    </location>
</feature>
<evidence type="ECO:0000256" key="1">
    <source>
        <dbReference type="SAM" id="MobiDB-lite"/>
    </source>
</evidence>
<dbReference type="Proteomes" id="UP000314294">
    <property type="component" value="Unassembled WGS sequence"/>
</dbReference>
<dbReference type="AlphaFoldDB" id="A0A4Z2HPL4"/>
<comment type="caution">
    <text evidence="2">The sequence shown here is derived from an EMBL/GenBank/DDBJ whole genome shotgun (WGS) entry which is preliminary data.</text>
</comment>
<dbReference type="EMBL" id="SRLO01000199">
    <property type="protein sequence ID" value="TNN67717.1"/>
    <property type="molecule type" value="Genomic_DNA"/>
</dbReference>
<evidence type="ECO:0000313" key="3">
    <source>
        <dbReference type="Proteomes" id="UP000314294"/>
    </source>
</evidence>
<feature type="compositionally biased region" description="Basic and acidic residues" evidence="1">
    <location>
        <begin position="198"/>
        <end position="213"/>
    </location>
</feature>
<name>A0A4Z2HPL4_9TELE</name>
<feature type="compositionally biased region" description="Basic and acidic residues" evidence="1">
    <location>
        <begin position="279"/>
        <end position="370"/>
    </location>
</feature>
<protein>
    <submittedName>
        <fullName evidence="2">Uncharacterized protein</fullName>
    </submittedName>
</protein>
<proteinExistence type="predicted"/>
<feature type="region of interest" description="Disordered" evidence="1">
    <location>
        <begin position="235"/>
        <end position="446"/>
    </location>
</feature>
<feature type="compositionally biased region" description="Basic and acidic residues" evidence="1">
    <location>
        <begin position="140"/>
        <end position="162"/>
    </location>
</feature>
<gene>
    <name evidence="2" type="ORF">EYF80_022033</name>
</gene>
<feature type="region of interest" description="Disordered" evidence="1">
    <location>
        <begin position="528"/>
        <end position="556"/>
    </location>
</feature>
<feature type="compositionally biased region" description="Basic and acidic residues" evidence="1">
    <location>
        <begin position="377"/>
        <end position="446"/>
    </location>
</feature>
<feature type="compositionally biased region" description="Polar residues" evidence="1">
    <location>
        <begin position="531"/>
        <end position="542"/>
    </location>
</feature>
<accession>A0A4Z2HPL4</accession>
<feature type="region of interest" description="Disordered" evidence="1">
    <location>
        <begin position="183"/>
        <end position="213"/>
    </location>
</feature>
<dbReference type="OrthoDB" id="27823at2759"/>
<feature type="compositionally biased region" description="Basic and acidic residues" evidence="1">
    <location>
        <begin position="235"/>
        <end position="272"/>
    </location>
</feature>